<organism evidence="1 2">
    <name type="scientific">Flavivirga eckloniae</name>
    <dbReference type="NCBI Taxonomy" id="1803846"/>
    <lineage>
        <taxon>Bacteria</taxon>
        <taxon>Pseudomonadati</taxon>
        <taxon>Bacteroidota</taxon>
        <taxon>Flavobacteriia</taxon>
        <taxon>Flavobacteriales</taxon>
        <taxon>Flavobacteriaceae</taxon>
        <taxon>Flavivirga</taxon>
    </lineage>
</organism>
<dbReference type="EMBL" id="CP025791">
    <property type="protein sequence ID" value="AUP77702.1"/>
    <property type="molecule type" value="Genomic_DNA"/>
</dbReference>
<name>A0A2K9PKY0_9FLAO</name>
<gene>
    <name evidence="1" type="ORF">C1H87_02825</name>
</gene>
<protein>
    <submittedName>
        <fullName evidence="1">Uncharacterized protein</fullName>
    </submittedName>
</protein>
<reference evidence="1 2" key="1">
    <citation type="submission" date="2018-01" db="EMBL/GenBank/DDBJ databases">
        <title>Complete genome sequence of Flavivirga eckloniae ECD14 isolated from seaweed Ecklonia cava.</title>
        <authorList>
            <person name="Lee J.H."/>
            <person name="Baik K.S."/>
            <person name="Seong C.N."/>
        </authorList>
    </citation>
    <scope>NUCLEOTIDE SEQUENCE [LARGE SCALE GENOMIC DNA]</scope>
    <source>
        <strain evidence="1 2">ECD14</strain>
    </source>
</reference>
<proteinExistence type="predicted"/>
<sequence>MKHALLFLYLIVGFSGAQINNIKLLDSFFDTLYSNHKMMGSVSVLKEGELIYIPKLETAIALNVNGLDYDMMSILFNAVEAVKGKYVMMPNFKTIELTEEEIKQYSGVYECKGIPFNLVFEAHGKTLKGGPGGNELLELSARQKLEFTTLQNLGVVLDFDLKNKTVVFKNTGHLPLLFTKKQ</sequence>
<dbReference type="Proteomes" id="UP000235826">
    <property type="component" value="Chromosome"/>
</dbReference>
<dbReference type="OrthoDB" id="9793489at2"/>
<evidence type="ECO:0000313" key="1">
    <source>
        <dbReference type="EMBL" id="AUP77702.1"/>
    </source>
</evidence>
<evidence type="ECO:0000313" key="2">
    <source>
        <dbReference type="Proteomes" id="UP000235826"/>
    </source>
</evidence>
<dbReference type="KEGG" id="fek:C1H87_02825"/>
<accession>A0A2K9PKY0</accession>
<keyword evidence="2" id="KW-1185">Reference proteome</keyword>
<dbReference type="RefSeq" id="WP_102754361.1">
    <property type="nucleotide sequence ID" value="NZ_CP025791.1"/>
</dbReference>
<dbReference type="AlphaFoldDB" id="A0A2K9PKY0"/>